<dbReference type="PANTHER" id="PTHR46552">
    <property type="entry name" value="NADH-UBIQUINONE OXIDOREDUCTASE CHAIN 2"/>
    <property type="match status" value="1"/>
</dbReference>
<keyword evidence="9 18" id="KW-0999">Mitochondrion inner membrane</keyword>
<evidence type="ECO:0000256" key="6">
    <source>
        <dbReference type="ARBA" id="ARBA00022448"/>
    </source>
</evidence>
<evidence type="ECO:0000256" key="12">
    <source>
        <dbReference type="ARBA" id="ARBA00022989"/>
    </source>
</evidence>
<dbReference type="EC" id="7.1.1.2" evidence="4 18"/>
<geneLocation type="mitochondrion" evidence="20"/>
<evidence type="ECO:0000256" key="3">
    <source>
        <dbReference type="ARBA" id="ARBA00007012"/>
    </source>
</evidence>
<evidence type="ECO:0000256" key="9">
    <source>
        <dbReference type="ARBA" id="ARBA00022792"/>
    </source>
</evidence>
<keyword evidence="11 18" id="KW-0249">Electron transport</keyword>
<keyword evidence="6" id="KW-0813">Transport</keyword>
<organism evidence="20">
    <name type="scientific">Cheirotonus gestroi</name>
    <dbReference type="NCBI Taxonomy" id="1207173"/>
    <lineage>
        <taxon>Eukaryota</taxon>
        <taxon>Metazoa</taxon>
        <taxon>Ecdysozoa</taxon>
        <taxon>Arthropoda</taxon>
        <taxon>Hexapoda</taxon>
        <taxon>Insecta</taxon>
        <taxon>Pterygota</taxon>
        <taxon>Neoptera</taxon>
        <taxon>Endopterygota</taxon>
        <taxon>Coleoptera</taxon>
        <taxon>Polyphaga</taxon>
        <taxon>Scarabaeiformia</taxon>
        <taxon>Scarabaeidae</taxon>
        <taxon>Melolonthinae</taxon>
        <taxon>Cheirotonus</taxon>
    </lineage>
</organism>
<name>A0A6H0EYH6_9SCAR</name>
<dbReference type="RefSeq" id="YP_009753990.1">
    <property type="nucleotide sequence ID" value="NC_046890.1"/>
</dbReference>
<comment type="function">
    <text evidence="1">Core subunit of the mitochondrial membrane respiratory chain NADH dehydrogenase (Complex I) that is believed to belong to the minimal assembly required for catalysis. Complex I functions in the transfer of electrons from NADH to the respiratory chain. The immediate electron acceptor for the enzyme is believed to be ubiquinone.</text>
</comment>
<feature type="transmembrane region" description="Helical" evidence="18">
    <location>
        <begin position="57"/>
        <end position="77"/>
    </location>
</feature>
<keyword evidence="15 18" id="KW-0496">Mitochondrion</keyword>
<comment type="catalytic activity">
    <reaction evidence="17 18">
        <text>a ubiquinone + NADH + 5 H(+)(in) = a ubiquinol + NAD(+) + 4 H(+)(out)</text>
        <dbReference type="Rhea" id="RHEA:29091"/>
        <dbReference type="Rhea" id="RHEA-COMP:9565"/>
        <dbReference type="Rhea" id="RHEA-COMP:9566"/>
        <dbReference type="ChEBI" id="CHEBI:15378"/>
        <dbReference type="ChEBI" id="CHEBI:16389"/>
        <dbReference type="ChEBI" id="CHEBI:17976"/>
        <dbReference type="ChEBI" id="CHEBI:57540"/>
        <dbReference type="ChEBI" id="CHEBI:57945"/>
        <dbReference type="EC" id="7.1.1.2"/>
    </reaction>
</comment>
<keyword evidence="14 18" id="KW-0830">Ubiquinone</keyword>
<keyword evidence="12 18" id="KW-1133">Transmembrane helix</keyword>
<feature type="transmembrane region" description="Helical" evidence="18">
    <location>
        <begin position="171"/>
        <end position="189"/>
    </location>
</feature>
<dbReference type="GeneID" id="54104921"/>
<feature type="domain" description="NADH:quinone oxidoreductase/Mrp antiporter transmembrane" evidence="19">
    <location>
        <begin position="21"/>
        <end position="282"/>
    </location>
</feature>
<feature type="transmembrane region" description="Helical" evidence="18">
    <location>
        <begin position="89"/>
        <end position="110"/>
    </location>
</feature>
<evidence type="ECO:0000256" key="18">
    <source>
        <dbReference type="RuleBase" id="RU003403"/>
    </source>
</evidence>
<evidence type="ECO:0000259" key="19">
    <source>
        <dbReference type="Pfam" id="PF00361"/>
    </source>
</evidence>
<feature type="transmembrane region" description="Helical" evidence="18">
    <location>
        <begin position="6"/>
        <end position="25"/>
    </location>
</feature>
<keyword evidence="16 18" id="KW-0472">Membrane</keyword>
<keyword evidence="7 18" id="KW-0679">Respiratory chain</keyword>
<proteinExistence type="inferred from homology"/>
<evidence type="ECO:0000256" key="14">
    <source>
        <dbReference type="ARBA" id="ARBA00023075"/>
    </source>
</evidence>
<evidence type="ECO:0000256" key="2">
    <source>
        <dbReference type="ARBA" id="ARBA00004448"/>
    </source>
</evidence>
<dbReference type="PANTHER" id="PTHR46552:SF1">
    <property type="entry name" value="NADH-UBIQUINONE OXIDOREDUCTASE CHAIN 2"/>
    <property type="match status" value="1"/>
</dbReference>
<feature type="transmembrane region" description="Helical" evidence="18">
    <location>
        <begin position="232"/>
        <end position="251"/>
    </location>
</feature>
<evidence type="ECO:0000256" key="11">
    <source>
        <dbReference type="ARBA" id="ARBA00022982"/>
    </source>
</evidence>
<evidence type="ECO:0000256" key="15">
    <source>
        <dbReference type="ARBA" id="ARBA00023128"/>
    </source>
</evidence>
<dbReference type="GO" id="GO:0005743">
    <property type="term" value="C:mitochondrial inner membrane"/>
    <property type="evidence" value="ECO:0007669"/>
    <property type="project" value="UniProtKB-SubCell"/>
</dbReference>
<dbReference type="AlphaFoldDB" id="A0A6H0EYH6"/>
<dbReference type="InterPro" id="IPR050175">
    <property type="entry name" value="Complex_I_Subunit_2"/>
</dbReference>
<keyword evidence="8 18" id="KW-0812">Transmembrane</keyword>
<evidence type="ECO:0000256" key="5">
    <source>
        <dbReference type="ARBA" id="ARBA00021008"/>
    </source>
</evidence>
<comment type="function">
    <text evidence="18">Core subunit of the mitochondrial membrane respiratory chain NADH dehydrogenase (Complex I) which catalyzes electron transfer from NADH through the respiratory chain, using ubiquinone as an electron acceptor. Essential for the catalytic activity and assembly of complex I.</text>
</comment>
<feature type="transmembrane region" description="Helical" evidence="18">
    <location>
        <begin position="195"/>
        <end position="220"/>
    </location>
</feature>
<sequence>MYNKTLFSVTLAVGTLIAISSYSWMGMWMGLEINLLSFIPLVSDTKNSMASEAALKYFITQAMASTLLLFAFIMISMNIPFNLMMNHSLMLILNTALLTKMGSAPFHFWFPEVIEGLSWTNSAILLIWQKIAPMVMIMFFNLTTMYLTMVVTASMIISGVVGLNQVSLRKILAYSSINHIGWMLGAMWFSETVWMYYFAIYSLITVSILLMFKMLNILYLPQLTAVMNYSTIVKLHMMVNWMSLGGLPPFLGFFPKWITVQILISQGFIMLTTMMIVMTLMTLYFYIRIMFSTMLLSTNELTFHYNFKIKSFSVFTLTTISSSGLVLSTILFNYL</sequence>
<dbReference type="CTD" id="4536"/>
<feature type="transmembrane region" description="Helical" evidence="18">
    <location>
        <begin position="146"/>
        <end position="164"/>
    </location>
</feature>
<dbReference type="Pfam" id="PF00361">
    <property type="entry name" value="Proton_antipo_M"/>
    <property type="match status" value="1"/>
</dbReference>
<dbReference type="InterPro" id="IPR001750">
    <property type="entry name" value="ND/Mrp_TM"/>
</dbReference>
<evidence type="ECO:0000256" key="8">
    <source>
        <dbReference type="ARBA" id="ARBA00022692"/>
    </source>
</evidence>
<gene>
    <name evidence="20" type="primary">ND2</name>
</gene>
<accession>A0A6H0EYH6</accession>
<keyword evidence="13 18" id="KW-0520">NAD</keyword>
<dbReference type="GO" id="GO:0008137">
    <property type="term" value="F:NADH dehydrogenase (ubiquinone) activity"/>
    <property type="evidence" value="ECO:0007669"/>
    <property type="project" value="UniProtKB-EC"/>
</dbReference>
<evidence type="ECO:0000313" key="20">
    <source>
        <dbReference type="EMBL" id="QIT06599.1"/>
    </source>
</evidence>
<dbReference type="EMBL" id="MN893347">
    <property type="protein sequence ID" value="QIT06599.1"/>
    <property type="molecule type" value="Genomic_DNA"/>
</dbReference>
<evidence type="ECO:0000256" key="7">
    <source>
        <dbReference type="ARBA" id="ARBA00022660"/>
    </source>
</evidence>
<evidence type="ECO:0000256" key="17">
    <source>
        <dbReference type="ARBA" id="ARBA00049551"/>
    </source>
</evidence>
<dbReference type="GO" id="GO:0006120">
    <property type="term" value="P:mitochondrial electron transport, NADH to ubiquinone"/>
    <property type="evidence" value="ECO:0007669"/>
    <property type="project" value="InterPro"/>
</dbReference>
<feature type="transmembrane region" description="Helical" evidence="18">
    <location>
        <begin position="263"/>
        <end position="287"/>
    </location>
</feature>
<evidence type="ECO:0000256" key="10">
    <source>
        <dbReference type="ARBA" id="ARBA00022967"/>
    </source>
</evidence>
<evidence type="ECO:0000256" key="1">
    <source>
        <dbReference type="ARBA" id="ARBA00003257"/>
    </source>
</evidence>
<protein>
    <recommendedName>
        <fullName evidence="5 18">NADH-ubiquinone oxidoreductase chain 2</fullName>
        <ecNumber evidence="4 18">7.1.1.2</ecNumber>
    </recommendedName>
</protein>
<evidence type="ECO:0000256" key="13">
    <source>
        <dbReference type="ARBA" id="ARBA00023027"/>
    </source>
</evidence>
<dbReference type="PRINTS" id="PR01436">
    <property type="entry name" value="NADHDHGNASE2"/>
</dbReference>
<feature type="transmembrane region" description="Helical" evidence="18">
    <location>
        <begin position="312"/>
        <end position="334"/>
    </location>
</feature>
<dbReference type="InterPro" id="IPR003917">
    <property type="entry name" value="NADH_UbQ_OxRdtase_chain2"/>
</dbReference>
<comment type="similarity">
    <text evidence="3 18">Belongs to the complex I subunit 2 family.</text>
</comment>
<evidence type="ECO:0000256" key="16">
    <source>
        <dbReference type="ARBA" id="ARBA00023136"/>
    </source>
</evidence>
<keyword evidence="10 18" id="KW-1278">Translocase</keyword>
<reference evidence="20" key="1">
    <citation type="journal article" date="2020" name="Mitochondrial DNA Part B Resour">
        <title>Complete mitochondrial genome of the Endangered long-armed scarab Cheirotonus gestroi (Coleoptera: Euchiridae).</title>
        <authorList>
            <person name="Yang C."/>
            <person name="Zhu E.-J."/>
            <person name="He Q.-J."/>
            <person name="Yi C.-H."/>
            <person name="Hu S.-J."/>
            <person name="Wang X.-B."/>
        </authorList>
    </citation>
    <scope>NUCLEOTIDE SEQUENCE</scope>
</reference>
<comment type="subcellular location">
    <subcellularLocation>
        <location evidence="2 18">Mitochondrion inner membrane</location>
        <topology evidence="2 18">Multi-pass membrane protein</topology>
    </subcellularLocation>
</comment>
<evidence type="ECO:0000256" key="4">
    <source>
        <dbReference type="ARBA" id="ARBA00012944"/>
    </source>
</evidence>